<dbReference type="Proteomes" id="UP000199399">
    <property type="component" value="Unassembled WGS sequence"/>
</dbReference>
<dbReference type="PANTHER" id="PTHR30269">
    <property type="entry name" value="TRANSMEMBRANE PROTEIN YFCA"/>
    <property type="match status" value="1"/>
</dbReference>
<feature type="transmembrane region" description="Helical" evidence="8">
    <location>
        <begin position="231"/>
        <end position="252"/>
    </location>
</feature>
<comment type="similarity">
    <text evidence="2 8">Belongs to the 4-toluene sulfonate uptake permease (TSUP) (TC 2.A.102) family.</text>
</comment>
<accession>A0A1G7HXC7</accession>
<keyword evidence="10" id="KW-1185">Reference proteome</keyword>
<gene>
    <name evidence="9" type="ORF">SAMN04489759_101243</name>
</gene>
<organism evidence="9 10">
    <name type="scientific">Sulfitobacter delicatus</name>
    <dbReference type="NCBI Taxonomy" id="218672"/>
    <lineage>
        <taxon>Bacteria</taxon>
        <taxon>Pseudomonadati</taxon>
        <taxon>Pseudomonadota</taxon>
        <taxon>Alphaproteobacteria</taxon>
        <taxon>Rhodobacterales</taxon>
        <taxon>Roseobacteraceae</taxon>
        <taxon>Sulfitobacter</taxon>
    </lineage>
</organism>
<dbReference type="STRING" id="218672.SAMN04489759_101243"/>
<sequence>MGMVFTDIIVLLLAAFGAGVLNTIAGGGTFLTFPALVFTGMPPVAANATSAVAVFPGYLAGALGFRRELGRFKRAQLFRLCLITLAGGATGSGLLLISSNDAFAAVVPFLLLAATLAFLLGDRIRAFAAAHARAVTPEGALGLFAVSVYGGYFNGGLGIVLLALFALWGMTDLHGMNGLKNGLSFVLSAISVAIFALAGLVAWPQALLMMLAATAGGYAGAPLARALPKEAVRWLIAAIGFGMSAVFFWRLVAG</sequence>
<protein>
    <recommendedName>
        <fullName evidence="8">Probable membrane transporter protein</fullName>
    </recommendedName>
</protein>
<proteinExistence type="inferred from homology"/>
<dbReference type="AlphaFoldDB" id="A0A1G7HXC7"/>
<keyword evidence="5 8" id="KW-0812">Transmembrane</keyword>
<dbReference type="PANTHER" id="PTHR30269:SF0">
    <property type="entry name" value="MEMBRANE TRANSPORTER PROTEIN YFCA-RELATED"/>
    <property type="match status" value="1"/>
</dbReference>
<dbReference type="GO" id="GO:0005886">
    <property type="term" value="C:plasma membrane"/>
    <property type="evidence" value="ECO:0007669"/>
    <property type="project" value="UniProtKB-SubCell"/>
</dbReference>
<feature type="transmembrane region" description="Helical" evidence="8">
    <location>
        <begin position="182"/>
        <end position="200"/>
    </location>
</feature>
<keyword evidence="7 8" id="KW-0472">Membrane</keyword>
<dbReference type="InterPro" id="IPR002781">
    <property type="entry name" value="TM_pro_TauE-like"/>
</dbReference>
<reference evidence="10" key="1">
    <citation type="submission" date="2016-10" db="EMBL/GenBank/DDBJ databases">
        <authorList>
            <person name="Varghese N."/>
            <person name="Submissions S."/>
        </authorList>
    </citation>
    <scope>NUCLEOTIDE SEQUENCE [LARGE SCALE GENOMIC DNA]</scope>
    <source>
        <strain evidence="10">DSM 16477</strain>
    </source>
</reference>
<evidence type="ECO:0000313" key="9">
    <source>
        <dbReference type="EMBL" id="SDF05008.1"/>
    </source>
</evidence>
<feature type="transmembrane region" description="Helical" evidence="8">
    <location>
        <begin position="103"/>
        <end position="120"/>
    </location>
</feature>
<evidence type="ECO:0000256" key="2">
    <source>
        <dbReference type="ARBA" id="ARBA00009142"/>
    </source>
</evidence>
<keyword evidence="6 8" id="KW-1133">Transmembrane helix</keyword>
<keyword evidence="3" id="KW-0813">Transport</keyword>
<evidence type="ECO:0000256" key="5">
    <source>
        <dbReference type="ARBA" id="ARBA00022692"/>
    </source>
</evidence>
<feature type="transmembrane region" description="Helical" evidence="8">
    <location>
        <begin position="44"/>
        <end position="65"/>
    </location>
</feature>
<dbReference type="InterPro" id="IPR052017">
    <property type="entry name" value="TSUP"/>
</dbReference>
<dbReference type="Pfam" id="PF01925">
    <property type="entry name" value="TauE"/>
    <property type="match status" value="1"/>
</dbReference>
<name>A0A1G7HXC7_9RHOB</name>
<evidence type="ECO:0000313" key="10">
    <source>
        <dbReference type="Proteomes" id="UP000199399"/>
    </source>
</evidence>
<feature type="transmembrane region" description="Helical" evidence="8">
    <location>
        <begin position="77"/>
        <end position="97"/>
    </location>
</feature>
<evidence type="ECO:0000256" key="4">
    <source>
        <dbReference type="ARBA" id="ARBA00022475"/>
    </source>
</evidence>
<evidence type="ECO:0000256" key="8">
    <source>
        <dbReference type="RuleBase" id="RU363041"/>
    </source>
</evidence>
<evidence type="ECO:0000256" key="3">
    <source>
        <dbReference type="ARBA" id="ARBA00022448"/>
    </source>
</evidence>
<evidence type="ECO:0000256" key="1">
    <source>
        <dbReference type="ARBA" id="ARBA00004651"/>
    </source>
</evidence>
<keyword evidence="4 8" id="KW-1003">Cell membrane</keyword>
<evidence type="ECO:0000256" key="6">
    <source>
        <dbReference type="ARBA" id="ARBA00022989"/>
    </source>
</evidence>
<dbReference type="EMBL" id="FNBP01000001">
    <property type="protein sequence ID" value="SDF05008.1"/>
    <property type="molecule type" value="Genomic_DNA"/>
</dbReference>
<comment type="subcellular location">
    <subcellularLocation>
        <location evidence="1 8">Cell membrane</location>
        <topology evidence="1 8">Multi-pass membrane protein</topology>
    </subcellularLocation>
</comment>
<feature type="transmembrane region" description="Helical" evidence="8">
    <location>
        <begin position="141"/>
        <end position="170"/>
    </location>
</feature>
<evidence type="ECO:0000256" key="7">
    <source>
        <dbReference type="ARBA" id="ARBA00023136"/>
    </source>
</evidence>